<protein>
    <submittedName>
        <fullName evidence="6">DNA-binding IclR family transcriptional regulator</fullName>
    </submittedName>
</protein>
<feature type="domain" description="IclR-ED" evidence="5">
    <location>
        <begin position="70"/>
        <end position="248"/>
    </location>
</feature>
<evidence type="ECO:0000313" key="6">
    <source>
        <dbReference type="EMBL" id="MDQ0382098.1"/>
    </source>
</evidence>
<dbReference type="Pfam" id="PF09339">
    <property type="entry name" value="HTH_IclR"/>
    <property type="match status" value="1"/>
</dbReference>
<comment type="caution">
    <text evidence="6">The sequence shown here is derived from an EMBL/GenBank/DDBJ whole genome shotgun (WGS) entry which is preliminary data.</text>
</comment>
<evidence type="ECO:0000256" key="1">
    <source>
        <dbReference type="ARBA" id="ARBA00023015"/>
    </source>
</evidence>
<accession>A0ABU0F3E0</accession>
<dbReference type="InterPro" id="IPR036388">
    <property type="entry name" value="WH-like_DNA-bd_sf"/>
</dbReference>
<evidence type="ECO:0000259" key="4">
    <source>
        <dbReference type="PROSITE" id="PS51077"/>
    </source>
</evidence>
<keyword evidence="1" id="KW-0805">Transcription regulation</keyword>
<reference evidence="6 7" key="1">
    <citation type="submission" date="2023-07" db="EMBL/GenBank/DDBJ databases">
        <title>Sequencing the genomes of 1000 actinobacteria strains.</title>
        <authorList>
            <person name="Klenk H.-P."/>
        </authorList>
    </citation>
    <scope>NUCLEOTIDE SEQUENCE [LARGE SCALE GENOMIC DNA]</scope>
    <source>
        <strain evidence="6 7">DSM 45805</strain>
    </source>
</reference>
<keyword evidence="2 6" id="KW-0238">DNA-binding</keyword>
<dbReference type="GO" id="GO:0003677">
    <property type="term" value="F:DNA binding"/>
    <property type="evidence" value="ECO:0007669"/>
    <property type="project" value="UniProtKB-KW"/>
</dbReference>
<dbReference type="Pfam" id="PF01614">
    <property type="entry name" value="IclR_C"/>
    <property type="match status" value="1"/>
</dbReference>
<dbReference type="InterPro" id="IPR036390">
    <property type="entry name" value="WH_DNA-bd_sf"/>
</dbReference>
<dbReference type="PANTHER" id="PTHR30136:SF24">
    <property type="entry name" value="HTH-TYPE TRANSCRIPTIONAL REPRESSOR ALLR"/>
    <property type="match status" value="1"/>
</dbReference>
<gene>
    <name evidence="6" type="ORF">FB470_006092</name>
</gene>
<evidence type="ECO:0000259" key="5">
    <source>
        <dbReference type="PROSITE" id="PS51078"/>
    </source>
</evidence>
<dbReference type="EMBL" id="JAUSUT010000001">
    <property type="protein sequence ID" value="MDQ0382098.1"/>
    <property type="molecule type" value="Genomic_DNA"/>
</dbReference>
<keyword evidence="3" id="KW-0804">Transcription</keyword>
<dbReference type="PROSITE" id="PS51077">
    <property type="entry name" value="HTH_ICLR"/>
    <property type="match status" value="1"/>
</dbReference>
<dbReference type="Gene3D" id="1.10.10.10">
    <property type="entry name" value="Winged helix-like DNA-binding domain superfamily/Winged helix DNA-binding domain"/>
    <property type="match status" value="1"/>
</dbReference>
<dbReference type="SUPFAM" id="SSF46785">
    <property type="entry name" value="Winged helix' DNA-binding domain"/>
    <property type="match status" value="1"/>
</dbReference>
<dbReference type="InterPro" id="IPR005471">
    <property type="entry name" value="Tscrpt_reg_IclR_N"/>
</dbReference>
<dbReference type="InterPro" id="IPR050707">
    <property type="entry name" value="HTH_MetabolicPath_Reg"/>
</dbReference>
<dbReference type="InterPro" id="IPR029016">
    <property type="entry name" value="GAF-like_dom_sf"/>
</dbReference>
<dbReference type="SMART" id="SM00346">
    <property type="entry name" value="HTH_ICLR"/>
    <property type="match status" value="1"/>
</dbReference>
<dbReference type="PANTHER" id="PTHR30136">
    <property type="entry name" value="HELIX-TURN-HELIX TRANSCRIPTIONAL REGULATOR, ICLR FAMILY"/>
    <property type="match status" value="1"/>
</dbReference>
<dbReference type="InterPro" id="IPR014757">
    <property type="entry name" value="Tscrpt_reg_IclR_C"/>
</dbReference>
<dbReference type="PROSITE" id="PS51078">
    <property type="entry name" value="ICLR_ED"/>
    <property type="match status" value="1"/>
</dbReference>
<dbReference type="RefSeq" id="WP_306997016.1">
    <property type="nucleotide sequence ID" value="NZ_JAUSUT010000001.1"/>
</dbReference>
<organism evidence="6 7">
    <name type="scientific">Amycolatopsis thermophila</name>
    <dbReference type="NCBI Taxonomy" id="206084"/>
    <lineage>
        <taxon>Bacteria</taxon>
        <taxon>Bacillati</taxon>
        <taxon>Actinomycetota</taxon>
        <taxon>Actinomycetes</taxon>
        <taxon>Pseudonocardiales</taxon>
        <taxon>Pseudonocardiaceae</taxon>
        <taxon>Amycolatopsis</taxon>
    </lineage>
</organism>
<dbReference type="Gene3D" id="3.30.450.40">
    <property type="match status" value="1"/>
</dbReference>
<feature type="domain" description="HTH iclR-type" evidence="4">
    <location>
        <begin position="8"/>
        <end position="69"/>
    </location>
</feature>
<name>A0ABU0F3E0_9PSEU</name>
<keyword evidence="7" id="KW-1185">Reference proteome</keyword>
<dbReference type="SUPFAM" id="SSF55781">
    <property type="entry name" value="GAF domain-like"/>
    <property type="match status" value="1"/>
</dbReference>
<evidence type="ECO:0000256" key="2">
    <source>
        <dbReference type="ARBA" id="ARBA00023125"/>
    </source>
</evidence>
<evidence type="ECO:0000313" key="7">
    <source>
        <dbReference type="Proteomes" id="UP001229651"/>
    </source>
</evidence>
<evidence type="ECO:0000256" key="3">
    <source>
        <dbReference type="ARBA" id="ARBA00023163"/>
    </source>
</evidence>
<dbReference type="Proteomes" id="UP001229651">
    <property type="component" value="Unassembled WGS sequence"/>
</dbReference>
<proteinExistence type="predicted"/>
<sequence>MARKPTGESVLARAVRIFEAFTPEEPVLQVSEIARRTGLHLATASRLVAELAAHGLLARDDDRRVRIGVRLWELALRASPTATLRDTAMPFMEDVHAVVGHHVQLGVLDGDEVIFLERLSAPKGVINYTRIAGRLPLHASSSGLVLLAHGPADLRDRILAAPMQAYTANTITTSARLRRALADIRKQGFAWCPGHIHEEALGVAVPVRDARGTVVAALSVIVPNTAESRAVTGILMTAARGVTRSLPPSPLIH</sequence>